<dbReference type="Pfam" id="PF02781">
    <property type="entry name" value="G6PD_C"/>
    <property type="match status" value="1"/>
</dbReference>
<geneLocation type="mitochondrion" evidence="11"/>
<comment type="function">
    <text evidence="7">Catalyzes the rate-limiting step of the oxidative pentose-phosphate pathway, which represents a route for the dissimilation of carbohydrates besides glycolysis.</text>
</comment>
<comment type="pathway">
    <text evidence="1 7">Carbohydrate degradation; pentose phosphate pathway; D-ribulose 5-phosphate from D-glucose 6-phosphate (oxidative stage): step 1/3.</text>
</comment>
<evidence type="ECO:0000313" key="12">
    <source>
        <dbReference type="Proteomes" id="UP000039324"/>
    </source>
</evidence>
<evidence type="ECO:0000313" key="13">
    <source>
        <dbReference type="Proteomes" id="UP000290189"/>
    </source>
</evidence>
<accession>A0A0G4ISI3</accession>
<dbReference type="EMBL" id="CDSF01000082">
    <property type="protein sequence ID" value="CEO98167.1"/>
    <property type="molecule type" value="Genomic_DNA"/>
</dbReference>
<feature type="domain" description="Glucose-6-phosphate dehydrogenase NAD-binding" evidence="8">
    <location>
        <begin position="57"/>
        <end position="229"/>
    </location>
</feature>
<dbReference type="GO" id="GO:0005829">
    <property type="term" value="C:cytosol"/>
    <property type="evidence" value="ECO:0007669"/>
    <property type="project" value="TreeGrafter"/>
</dbReference>
<evidence type="ECO:0000256" key="6">
    <source>
        <dbReference type="ARBA" id="ARBA00023277"/>
    </source>
</evidence>
<dbReference type="PRINTS" id="PR00079">
    <property type="entry name" value="G6PDHDRGNASE"/>
</dbReference>
<reference evidence="10 12" key="1">
    <citation type="submission" date="2015-02" db="EMBL/GenBank/DDBJ databases">
        <authorList>
            <person name="Chooi Y.-H."/>
        </authorList>
    </citation>
    <scope>NUCLEOTIDE SEQUENCE [LARGE SCALE GENOMIC DNA]</scope>
    <source>
        <strain evidence="10">E3</strain>
    </source>
</reference>
<evidence type="ECO:0000256" key="5">
    <source>
        <dbReference type="ARBA" id="ARBA00023002"/>
    </source>
</evidence>
<keyword evidence="5 7" id="KW-0560">Oxidoreductase</keyword>
<evidence type="ECO:0000256" key="3">
    <source>
        <dbReference type="ARBA" id="ARBA00022526"/>
    </source>
</evidence>
<dbReference type="EC" id="1.1.1.49" evidence="7"/>
<evidence type="ECO:0000313" key="11">
    <source>
        <dbReference type="EMBL" id="SPQ96013.1"/>
    </source>
</evidence>
<keyword evidence="6 7" id="KW-0119">Carbohydrate metabolism</keyword>
<dbReference type="HAMAP" id="MF_00966">
    <property type="entry name" value="G6PD"/>
    <property type="match status" value="1"/>
</dbReference>
<dbReference type="STRING" id="37360.A0A0G4ISI3"/>
<dbReference type="SUPFAM" id="SSF51735">
    <property type="entry name" value="NAD(P)-binding Rossmann-fold domains"/>
    <property type="match status" value="1"/>
</dbReference>
<dbReference type="Gene3D" id="3.30.360.10">
    <property type="entry name" value="Dihydrodipicolinate Reductase, domain 2"/>
    <property type="match status" value="1"/>
</dbReference>
<sequence length="531" mass="59793">MAGDGDDSDLRGELERLRRENDDLKRILYSQGTGSDMAAGSGQEADAPRDDAHLSIIVIGASGDLAKKKTYPALLALYNAKLLPSNVDVIGYARTSISAADFRSHITSKRVPEADQQEFLARCTYQRGSYDDASAFTELSEFCSKLEHGFRHANRLFYFAIPPNVFVTSARNIRLSCMSTTGWNRIVVEKPFGSDFASAAKLGASLRQYFTEEHLFRIDHYLGKEMVQNLSTLRFANSIFEPVWNRDHIELVMITFKENIGTAGRGGYFDKFGIIRDVMQNHLTQILSLVAMEQPVSLNAEDVRNEKVKVLRCIAPVTLDNLVVGQYTGHGGTPGYLDDPGVPPESLTPTYAMAVVFIKNNRWDGVPFILKCGKALDANKTEIRIQFRKPPGDLYHHMEAAPNELVVRVQPDEAIYMKMNTKEPGLTFEKLHHTELDLTYKKRFDHIRAGLPDAYERLILDVVRGDRSLFVRDDELLAAWSIFTPTLARLERDRIPPIPYRFGSRGPPQADQLAARLGFKRNVGYKYNVTH</sequence>
<dbReference type="SUPFAM" id="SSF55347">
    <property type="entry name" value="Glyceraldehyde-3-phosphate dehydrogenase-like, C-terminal domain"/>
    <property type="match status" value="1"/>
</dbReference>
<proteinExistence type="inferred from homology"/>
<keyword evidence="3 7" id="KW-0313">Glucose metabolism</keyword>
<comment type="similarity">
    <text evidence="2 7">Belongs to the glucose-6-phosphate dehydrogenase family.</text>
</comment>
<dbReference type="Proteomes" id="UP000039324">
    <property type="component" value="Unassembled WGS sequence"/>
</dbReference>
<dbReference type="Gene3D" id="3.40.50.720">
    <property type="entry name" value="NAD(P)-binding Rossmann-like Domain"/>
    <property type="match status" value="1"/>
</dbReference>
<evidence type="ECO:0000256" key="4">
    <source>
        <dbReference type="ARBA" id="ARBA00022857"/>
    </source>
</evidence>
<dbReference type="InterPro" id="IPR022674">
    <property type="entry name" value="G6P_DH_NAD-bd"/>
</dbReference>
<evidence type="ECO:0000313" key="10">
    <source>
        <dbReference type="EMBL" id="CEO98167.1"/>
    </source>
</evidence>
<feature type="domain" description="Glucose-6-phosphate dehydrogenase C-terminal" evidence="9">
    <location>
        <begin position="232"/>
        <end position="518"/>
    </location>
</feature>
<evidence type="ECO:0000259" key="8">
    <source>
        <dbReference type="Pfam" id="PF00479"/>
    </source>
</evidence>
<evidence type="ECO:0000256" key="1">
    <source>
        <dbReference type="ARBA" id="ARBA00004937"/>
    </source>
</evidence>
<dbReference type="EMBL" id="OVEO01000005">
    <property type="protein sequence ID" value="SPQ96013.1"/>
    <property type="molecule type" value="Genomic_DNA"/>
</dbReference>
<dbReference type="InterPro" id="IPR022675">
    <property type="entry name" value="G6P_DH_C"/>
</dbReference>
<dbReference type="PANTHER" id="PTHR23429">
    <property type="entry name" value="GLUCOSE-6-PHOSPHATE 1-DEHYDROGENASE G6PD"/>
    <property type="match status" value="1"/>
</dbReference>
<evidence type="ECO:0000259" key="9">
    <source>
        <dbReference type="Pfam" id="PF02781"/>
    </source>
</evidence>
<dbReference type="GO" id="GO:0050661">
    <property type="term" value="F:NADP binding"/>
    <property type="evidence" value="ECO:0007669"/>
    <property type="project" value="InterPro"/>
</dbReference>
<dbReference type="OrthoDB" id="60984at2759"/>
<dbReference type="InterPro" id="IPR036291">
    <property type="entry name" value="NAD(P)-bd_dom_sf"/>
</dbReference>
<dbReference type="NCBIfam" id="TIGR00871">
    <property type="entry name" value="zwf"/>
    <property type="match status" value="1"/>
</dbReference>
<reference evidence="11 13" key="2">
    <citation type="submission" date="2018-03" db="EMBL/GenBank/DDBJ databases">
        <authorList>
            <person name="Fogelqvist J."/>
        </authorList>
    </citation>
    <scope>NUCLEOTIDE SEQUENCE [LARGE SCALE GENOMIC DNA]</scope>
</reference>
<organism evidence="10 12">
    <name type="scientific">Plasmodiophora brassicae</name>
    <name type="common">Clubroot disease agent</name>
    <dbReference type="NCBI Taxonomy" id="37360"/>
    <lineage>
        <taxon>Eukaryota</taxon>
        <taxon>Sar</taxon>
        <taxon>Rhizaria</taxon>
        <taxon>Endomyxa</taxon>
        <taxon>Phytomyxea</taxon>
        <taxon>Plasmodiophorida</taxon>
        <taxon>Plasmodiophoridae</taxon>
        <taxon>Plasmodiophora</taxon>
    </lineage>
</organism>
<dbReference type="AlphaFoldDB" id="A0A0G4ISI3"/>
<keyword evidence="11" id="KW-0496">Mitochondrion</keyword>
<comment type="catalytic activity">
    <reaction evidence="7">
        <text>D-glucose 6-phosphate + NADP(+) = 6-phospho-D-glucono-1,5-lactone + NADPH + H(+)</text>
        <dbReference type="Rhea" id="RHEA:15841"/>
        <dbReference type="ChEBI" id="CHEBI:15378"/>
        <dbReference type="ChEBI" id="CHEBI:57783"/>
        <dbReference type="ChEBI" id="CHEBI:57955"/>
        <dbReference type="ChEBI" id="CHEBI:58349"/>
        <dbReference type="ChEBI" id="CHEBI:61548"/>
        <dbReference type="EC" id="1.1.1.49"/>
    </reaction>
</comment>
<evidence type="ECO:0000256" key="7">
    <source>
        <dbReference type="RuleBase" id="RU362120"/>
    </source>
</evidence>
<dbReference type="PROSITE" id="PS00069">
    <property type="entry name" value="G6P_DEHYDROGENASE"/>
    <property type="match status" value="1"/>
</dbReference>
<gene>
    <name evidence="10" type="ORF">PBRA_006281</name>
    <name evidence="11" type="ORF">PLBR_LOCUS3228</name>
</gene>
<dbReference type="FunFam" id="3.30.360.10:FF:000018">
    <property type="entry name" value="Glucose-6-phosphate 1-dehydrogenase"/>
    <property type="match status" value="1"/>
</dbReference>
<dbReference type="PANTHER" id="PTHR23429:SF0">
    <property type="entry name" value="GLUCOSE-6-PHOSPHATE 1-DEHYDROGENASE"/>
    <property type="match status" value="1"/>
</dbReference>
<dbReference type="PIRSF" id="PIRSF000110">
    <property type="entry name" value="G6PD"/>
    <property type="match status" value="1"/>
</dbReference>
<dbReference type="OMA" id="PDEGIQM"/>
<dbReference type="InterPro" id="IPR019796">
    <property type="entry name" value="G6P_DH_AS"/>
</dbReference>
<dbReference type="Proteomes" id="UP000290189">
    <property type="component" value="Unassembled WGS sequence"/>
</dbReference>
<dbReference type="Pfam" id="PF00479">
    <property type="entry name" value="G6PD_N"/>
    <property type="match status" value="1"/>
</dbReference>
<evidence type="ECO:0000256" key="2">
    <source>
        <dbReference type="ARBA" id="ARBA00009975"/>
    </source>
</evidence>
<dbReference type="GO" id="GO:0006006">
    <property type="term" value="P:glucose metabolic process"/>
    <property type="evidence" value="ECO:0007669"/>
    <property type="project" value="UniProtKB-KW"/>
</dbReference>
<dbReference type="InterPro" id="IPR001282">
    <property type="entry name" value="G6P_DH"/>
</dbReference>
<keyword evidence="4 7" id="KW-0521">NADP</keyword>
<dbReference type="UniPathway" id="UPA00115">
    <property type="reaction ID" value="UER00408"/>
</dbReference>
<protein>
    <recommendedName>
        <fullName evidence="7">Glucose-6-phosphate 1-dehydrogenase</fullName>
        <ecNumber evidence="7">1.1.1.49</ecNumber>
    </recommendedName>
</protein>
<dbReference type="GO" id="GO:0009051">
    <property type="term" value="P:pentose-phosphate shunt, oxidative branch"/>
    <property type="evidence" value="ECO:0007669"/>
    <property type="project" value="TreeGrafter"/>
</dbReference>
<keyword evidence="12" id="KW-1185">Reference proteome</keyword>
<dbReference type="GO" id="GO:0004345">
    <property type="term" value="F:glucose-6-phosphate dehydrogenase activity"/>
    <property type="evidence" value="ECO:0007669"/>
    <property type="project" value="UniProtKB-EC"/>
</dbReference>
<name>A0A0G4ISI3_PLABS</name>